<reference evidence="1" key="1">
    <citation type="journal article" date="2005" name="J. Bacteriol.">
        <title>A hypervariable 130-kilobase genomic region of Magnetospirillum gryphiswaldense comprises a magnetosome island which undergoes frequent rearrangements during stationary growth.</title>
        <authorList>
            <person name="Ullrich S."/>
            <person name="Kube M."/>
            <person name="Schuebbe S."/>
            <person name="Reinhardt R."/>
            <person name="Schueler D."/>
        </authorList>
    </citation>
    <scope>NUCLEOTIDE SEQUENCE</scope>
    <source>
        <strain evidence="1">MSR-1</strain>
    </source>
</reference>
<dbReference type="Gene3D" id="3.40.190.10">
    <property type="entry name" value="Periplasmic binding protein-like II"/>
    <property type="match status" value="2"/>
</dbReference>
<organism evidence="1">
    <name type="scientific">Magnetospirillum gryphiswaldense</name>
    <dbReference type="NCBI Taxonomy" id="55518"/>
    <lineage>
        <taxon>Bacteria</taxon>
        <taxon>Pseudomonadati</taxon>
        <taxon>Pseudomonadota</taxon>
        <taxon>Alphaproteobacteria</taxon>
        <taxon>Rhodospirillales</taxon>
        <taxon>Rhodospirillaceae</taxon>
        <taxon>Magnetospirillum</taxon>
    </lineage>
</organism>
<dbReference type="Pfam" id="PF12974">
    <property type="entry name" value="Phosphonate-bd"/>
    <property type="match status" value="1"/>
</dbReference>
<name>Q3BK48_9PROT</name>
<dbReference type="AlphaFoldDB" id="Q3BK48"/>
<dbReference type="EMBL" id="AM085146">
    <property type="protein sequence ID" value="CAJ30195.1"/>
    <property type="molecule type" value="Genomic_DNA"/>
</dbReference>
<protein>
    <submittedName>
        <fullName evidence="1">Periplasmic binding protein-related protein</fullName>
    </submittedName>
</protein>
<dbReference type="PANTHER" id="PTHR35841:SF1">
    <property type="entry name" value="PHOSPHONATES-BINDING PERIPLASMIC PROTEIN"/>
    <property type="match status" value="1"/>
</dbReference>
<dbReference type="PANTHER" id="PTHR35841">
    <property type="entry name" value="PHOSPHONATES-BINDING PERIPLASMIC PROTEIN"/>
    <property type="match status" value="1"/>
</dbReference>
<accession>Q3BK48</accession>
<dbReference type="SUPFAM" id="SSF53850">
    <property type="entry name" value="Periplasmic binding protein-like II"/>
    <property type="match status" value="1"/>
</dbReference>
<dbReference type="EMBL" id="CU459003">
    <property type="protein sequence ID" value="CAM78107.1"/>
    <property type="molecule type" value="Genomic_DNA"/>
</dbReference>
<reference evidence="2" key="2">
    <citation type="journal article" date="2007" name="J. Bacteriol.">
        <title>Comparative genome analysis of four magnetotactic bacteria reveals a complex set of group-specific genes implicated in magnetosome biomineralization and function.</title>
        <authorList>
            <person name="Richter M."/>
            <person name="Kube M."/>
            <person name="Bazylinski D.A."/>
            <person name="Lombardot T."/>
            <person name="Gloeckner F.O."/>
            <person name="Reinhardt R."/>
            <person name="Schueler D."/>
        </authorList>
    </citation>
    <scope>NUCLEOTIDE SEQUENCE</scope>
    <source>
        <strain evidence="2">MSR-1</strain>
    </source>
</reference>
<evidence type="ECO:0000313" key="1">
    <source>
        <dbReference type="EMBL" id="CAJ30195.1"/>
    </source>
</evidence>
<sequence>MLGSFFRWSSWVLVTLVLLLSSASVRAEPRTLSFGVVPQAAASRMAEQWVPFLNEVGQRAGVKFIFRTPKDIPAFEAELGAGAYDFAYMNPYHYSVFHQHTGYLAFAKEKDRRLVGIVVVRQDAPYQSINDLADKPVIFPAPAAFAASILAQAEFSSHGVRIIPKYVSSHDSVYRGVSAGNFAAGGGITRTLDSLPTEQRMDLRVLATTKDYTPHPFAAHPRVPSEVVKRVLDAMRSLQGDEVGRYVLEGVTMKGIEAGADQDWNDVRALDIQLLEQWQKQKAE</sequence>
<evidence type="ECO:0000313" key="2">
    <source>
        <dbReference type="EMBL" id="CAM78107.1"/>
    </source>
</evidence>
<gene>
    <name evidence="1" type="ORF">mgI607</name>
    <name evidence="2" type="ORF">MGR_4175</name>
</gene>
<proteinExistence type="predicted"/>